<feature type="domain" description="Glutamate/phenylalanine/leucine/valine/L-tryptophan dehydrogenase C-terminal" evidence="6">
    <location>
        <begin position="388"/>
        <end position="621"/>
    </location>
</feature>
<dbReference type="Gene3D" id="3.40.50.720">
    <property type="entry name" value="NAD(P)-binding Rossmann-like Domain"/>
    <property type="match status" value="1"/>
</dbReference>
<dbReference type="GO" id="GO:0004354">
    <property type="term" value="F:glutamate dehydrogenase (NADP+) activity"/>
    <property type="evidence" value="ECO:0007669"/>
    <property type="project" value="UniProtKB-EC"/>
</dbReference>
<dbReference type="FunFam" id="3.40.50.720:FF:000030">
    <property type="entry name" value="Glutamate dehydrogenase"/>
    <property type="match status" value="1"/>
</dbReference>
<feature type="compositionally biased region" description="Basic and acidic residues" evidence="5">
    <location>
        <begin position="63"/>
        <end position="72"/>
    </location>
</feature>
<dbReference type="InterPro" id="IPR006095">
    <property type="entry name" value="Glu/Leu/Phe/Val/Trp_DH"/>
</dbReference>
<dbReference type="FunFam" id="1.10.285.10:FF:000006">
    <property type="entry name" value="NADP-specific glutamate dehydrogenase"/>
    <property type="match status" value="1"/>
</dbReference>
<dbReference type="InterPro" id="IPR006097">
    <property type="entry name" value="Glu/Leu/Phe/Val/Trp_DH_dimer"/>
</dbReference>
<dbReference type="Pfam" id="PF00208">
    <property type="entry name" value="ELFV_dehydrog"/>
    <property type="match status" value="1"/>
</dbReference>
<reference evidence="7" key="1">
    <citation type="journal article" date="2023" name="Science">
        <title>Elucidation of the pathway for biosynthesis of saponin adjuvants from the soapbark tree.</title>
        <authorList>
            <person name="Reed J."/>
            <person name="Orme A."/>
            <person name="El-Demerdash A."/>
            <person name="Owen C."/>
            <person name="Martin L.B.B."/>
            <person name="Misra R.C."/>
            <person name="Kikuchi S."/>
            <person name="Rejzek M."/>
            <person name="Martin A.C."/>
            <person name="Harkess A."/>
            <person name="Leebens-Mack J."/>
            <person name="Louveau T."/>
            <person name="Stephenson M.J."/>
            <person name="Osbourn A."/>
        </authorList>
    </citation>
    <scope>NUCLEOTIDE SEQUENCE</scope>
    <source>
        <strain evidence="7">S10</strain>
    </source>
</reference>
<protein>
    <recommendedName>
        <fullName evidence="2">glutamate dehydrogenase (NADP(+))</fullName>
        <ecNumber evidence="2">1.4.1.4</ecNumber>
    </recommendedName>
</protein>
<sequence>MLSPVSGVGMNPAIDDMNLIQQPQRHHLVVRDIGEEIDLEIGPGEDDPSFANTSLIGGPPRESSAEEHDESKQMIGSHLPSDDQDMSKNQPVKRKKKVVKRWREEWADTYKWAYVDVKEGSARIFCSVCREYGRKHRRNPYGNEGSRNMQMSALEEHNNSLLHKEALRLQMASKDKIVVDKPIYVKALMSKTAGSIVEAALKRDPHEAEFIQSVQEAVHALERVIAKNSHYVSIMERLLEPERTIIFRVPWVDDRGETHVNRGFRVQFNQAMGPCRGGIRFHPSMSLSIAKFLGFEQTLKNALSPYKLGGAAGGSDFDPKGKSDNEIMRFCQSFMNEIYRYFGPEKDLPSEEMGVGTREMGYLFGQYRRLAGQFQGSFTGPRIFWSGSSLRTEATGYGLVFFAQLILADMNKELKGLRCAVSGSGKISMHVLEKLIAYGAIPITVSDSKGYLVDDEGFDYLKISFLRDIKAQQRSLRDYSKTYSRSKYYDEAKPWNERCDVAFPCAFQNEIDQSDAINLVNSGCRILVEGSNMPSTPQAVDVLRKANVVAGEIELNHECNLMQWSPEDFESKLQEAMKQTYQRALKAATDFGYQKESPEALVHGAVISAFLAIAQAMTDQGCV</sequence>
<keyword evidence="8" id="KW-1185">Reference proteome</keyword>
<dbReference type="EMBL" id="JARAOO010000011">
    <property type="protein sequence ID" value="KAJ7951660.1"/>
    <property type="molecule type" value="Genomic_DNA"/>
</dbReference>
<evidence type="ECO:0000256" key="5">
    <source>
        <dbReference type="SAM" id="MobiDB-lite"/>
    </source>
</evidence>
<keyword evidence="3 4" id="KW-0560">Oxidoreductase</keyword>
<evidence type="ECO:0000313" key="8">
    <source>
        <dbReference type="Proteomes" id="UP001163823"/>
    </source>
</evidence>
<evidence type="ECO:0000256" key="4">
    <source>
        <dbReference type="RuleBase" id="RU004417"/>
    </source>
</evidence>
<dbReference type="Gene3D" id="1.10.285.10">
    <property type="entry name" value="Glutamate Dehydrogenase, chain A, domain 3"/>
    <property type="match status" value="2"/>
</dbReference>
<dbReference type="InterPro" id="IPR050724">
    <property type="entry name" value="Glu_Leu_Phe_Val_DH"/>
</dbReference>
<dbReference type="PRINTS" id="PR00082">
    <property type="entry name" value="GLFDHDRGNASE"/>
</dbReference>
<organism evidence="7 8">
    <name type="scientific">Quillaja saponaria</name>
    <name type="common">Soap bark tree</name>
    <dbReference type="NCBI Taxonomy" id="32244"/>
    <lineage>
        <taxon>Eukaryota</taxon>
        <taxon>Viridiplantae</taxon>
        <taxon>Streptophyta</taxon>
        <taxon>Embryophyta</taxon>
        <taxon>Tracheophyta</taxon>
        <taxon>Spermatophyta</taxon>
        <taxon>Magnoliopsida</taxon>
        <taxon>eudicotyledons</taxon>
        <taxon>Gunneridae</taxon>
        <taxon>Pentapetalae</taxon>
        <taxon>rosids</taxon>
        <taxon>fabids</taxon>
        <taxon>Fabales</taxon>
        <taxon>Quillajaceae</taxon>
        <taxon>Quillaja</taxon>
    </lineage>
</organism>
<dbReference type="PANTHER" id="PTHR43571">
    <property type="entry name" value="NADP-SPECIFIC GLUTAMATE DEHYDROGENASE 1-RELATED"/>
    <property type="match status" value="1"/>
</dbReference>
<dbReference type="FunFam" id="1.10.285.10:FF:000007">
    <property type="entry name" value="NADP-specific glutamate dehydrogenase"/>
    <property type="match status" value="1"/>
</dbReference>
<evidence type="ECO:0000256" key="2">
    <source>
        <dbReference type="ARBA" id="ARBA00012907"/>
    </source>
</evidence>
<comment type="similarity">
    <text evidence="1 4">Belongs to the Glu/Leu/Phe/Val dehydrogenases family.</text>
</comment>
<dbReference type="InterPro" id="IPR036291">
    <property type="entry name" value="NAD(P)-bd_dom_sf"/>
</dbReference>
<dbReference type="AlphaFoldDB" id="A0AAD7PEB5"/>
<dbReference type="InterPro" id="IPR057456">
    <property type="entry name" value="Znf_C17orf113"/>
</dbReference>
<dbReference type="GO" id="GO:0006537">
    <property type="term" value="P:glutamate biosynthetic process"/>
    <property type="evidence" value="ECO:0007669"/>
    <property type="project" value="TreeGrafter"/>
</dbReference>
<evidence type="ECO:0000256" key="1">
    <source>
        <dbReference type="ARBA" id="ARBA00006382"/>
    </source>
</evidence>
<dbReference type="InterPro" id="IPR046346">
    <property type="entry name" value="Aminoacid_DH-like_N_sf"/>
</dbReference>
<dbReference type="SUPFAM" id="SSF53223">
    <property type="entry name" value="Aminoacid dehydrogenase-like, N-terminal domain"/>
    <property type="match status" value="1"/>
</dbReference>
<accession>A0AAD7PEB5</accession>
<feature type="compositionally biased region" description="Acidic residues" evidence="5">
    <location>
        <begin position="39"/>
        <end position="48"/>
    </location>
</feature>
<proteinExistence type="inferred from homology"/>
<dbReference type="SMART" id="SM00839">
    <property type="entry name" value="ELFV_dehydrog"/>
    <property type="match status" value="1"/>
</dbReference>
<dbReference type="FunFam" id="3.40.50.10860:FF:000002">
    <property type="entry name" value="Glutamate dehydrogenase"/>
    <property type="match status" value="1"/>
</dbReference>
<evidence type="ECO:0000313" key="7">
    <source>
        <dbReference type="EMBL" id="KAJ7951660.1"/>
    </source>
</evidence>
<name>A0AAD7PEB5_QUISA</name>
<dbReference type="GO" id="GO:0005829">
    <property type="term" value="C:cytosol"/>
    <property type="evidence" value="ECO:0007669"/>
    <property type="project" value="TreeGrafter"/>
</dbReference>
<evidence type="ECO:0000256" key="3">
    <source>
        <dbReference type="ARBA" id="ARBA00023002"/>
    </source>
</evidence>
<dbReference type="EC" id="1.4.1.4" evidence="2"/>
<dbReference type="Proteomes" id="UP001163823">
    <property type="component" value="Chromosome 11"/>
</dbReference>
<evidence type="ECO:0000259" key="6">
    <source>
        <dbReference type="SMART" id="SM00839"/>
    </source>
</evidence>
<dbReference type="Pfam" id="PF02812">
    <property type="entry name" value="ELFV_dehydrog_N"/>
    <property type="match status" value="1"/>
</dbReference>
<dbReference type="Gene3D" id="3.40.50.10860">
    <property type="entry name" value="Leucine Dehydrogenase, chain A, domain 1"/>
    <property type="match status" value="1"/>
</dbReference>
<dbReference type="PANTHER" id="PTHR43571:SF1">
    <property type="entry name" value="NADP-SPECIFIC GLUTAMATE DEHYDROGENASE 1-RELATED"/>
    <property type="match status" value="1"/>
</dbReference>
<gene>
    <name evidence="7" type="ORF">O6P43_027670</name>
</gene>
<feature type="region of interest" description="Disordered" evidence="5">
    <location>
        <begin position="39"/>
        <end position="95"/>
    </location>
</feature>
<dbReference type="InterPro" id="IPR006096">
    <property type="entry name" value="Glu/Leu/Phe/Val/Trp_DH_C"/>
</dbReference>
<dbReference type="KEGG" id="qsa:O6P43_027670"/>
<dbReference type="Pfam" id="PF25431">
    <property type="entry name" value="zf-C17orf113"/>
    <property type="match status" value="1"/>
</dbReference>
<comment type="caution">
    <text evidence="7">The sequence shown here is derived from an EMBL/GenBank/DDBJ whole genome shotgun (WGS) entry which is preliminary data.</text>
</comment>
<dbReference type="SUPFAM" id="SSF51735">
    <property type="entry name" value="NAD(P)-binding Rossmann-fold domains"/>
    <property type="match status" value="1"/>
</dbReference>